<dbReference type="EMBL" id="QEKV01000006">
    <property type="protein sequence ID" value="PVY94204.1"/>
    <property type="molecule type" value="Genomic_DNA"/>
</dbReference>
<evidence type="ECO:0000313" key="8">
    <source>
        <dbReference type="Proteomes" id="UP000245793"/>
    </source>
</evidence>
<dbReference type="InterPro" id="IPR037004">
    <property type="entry name" value="Exonuc_VII_ssu_sf"/>
</dbReference>
<dbReference type="HAMAP" id="MF_00337">
    <property type="entry name" value="Exonuc_7_S"/>
    <property type="match status" value="1"/>
</dbReference>
<comment type="subunit">
    <text evidence="6">Heterooligomer composed of large and small subunits.</text>
</comment>
<evidence type="ECO:0000256" key="2">
    <source>
        <dbReference type="ARBA" id="ARBA00022490"/>
    </source>
</evidence>
<keyword evidence="4 6" id="KW-0378">Hydrolase</keyword>
<evidence type="ECO:0000313" key="7">
    <source>
        <dbReference type="EMBL" id="PVY94204.1"/>
    </source>
</evidence>
<dbReference type="Gene3D" id="1.10.287.1040">
    <property type="entry name" value="Exonuclease VII, small subunit"/>
    <property type="match status" value="1"/>
</dbReference>
<keyword evidence="8" id="KW-1185">Reference proteome</keyword>
<evidence type="ECO:0000256" key="5">
    <source>
        <dbReference type="ARBA" id="ARBA00022839"/>
    </source>
</evidence>
<evidence type="ECO:0000256" key="1">
    <source>
        <dbReference type="ARBA" id="ARBA00009998"/>
    </source>
</evidence>
<dbReference type="PANTHER" id="PTHR34137">
    <property type="entry name" value="EXODEOXYRIBONUCLEASE 7 SMALL SUBUNIT"/>
    <property type="match status" value="1"/>
</dbReference>
<comment type="similarity">
    <text evidence="1 6">Belongs to the XseB family.</text>
</comment>
<sequence length="81" mass="9736">MAKEQNKDFSYEKSIARINELLEKMENDDISLSENMEYFKEAKSLIRLCNEYLSNMEKEFEVIVANDYKDNELHDEDFELN</sequence>
<dbReference type="GO" id="GO:0009318">
    <property type="term" value="C:exodeoxyribonuclease VII complex"/>
    <property type="evidence" value="ECO:0007669"/>
    <property type="project" value="UniProtKB-UniRule"/>
</dbReference>
<keyword evidence="5 6" id="KW-0269">Exonuclease</keyword>
<evidence type="ECO:0000256" key="6">
    <source>
        <dbReference type="HAMAP-Rule" id="MF_00337"/>
    </source>
</evidence>
<accession>A0A2U1E2N1</accession>
<keyword evidence="3 6" id="KW-0540">Nuclease</keyword>
<organism evidence="7 8">
    <name type="scientific">Ezakiella coagulans</name>
    <dbReference type="NCBI Taxonomy" id="46507"/>
    <lineage>
        <taxon>Bacteria</taxon>
        <taxon>Bacillati</taxon>
        <taxon>Bacillota</taxon>
        <taxon>Tissierellia</taxon>
        <taxon>Ezakiella</taxon>
    </lineage>
</organism>
<comment type="function">
    <text evidence="6">Bidirectionally degrades single-stranded DNA into large acid-insoluble oligonucleotides, which are then degraded further into small acid-soluble oligonucleotides.</text>
</comment>
<dbReference type="EC" id="3.1.11.6" evidence="6"/>
<dbReference type="AlphaFoldDB" id="A0A2U1E2N1"/>
<dbReference type="GO" id="GO:0008855">
    <property type="term" value="F:exodeoxyribonuclease VII activity"/>
    <property type="evidence" value="ECO:0007669"/>
    <property type="project" value="UniProtKB-UniRule"/>
</dbReference>
<gene>
    <name evidence="6" type="primary">xseB</name>
    <name evidence="7" type="ORF">C7381_10677</name>
</gene>
<reference evidence="7 8" key="1">
    <citation type="submission" date="2018-04" db="EMBL/GenBank/DDBJ databases">
        <title>Genomic Encyclopedia of Type Strains, Phase IV (KMG-IV): sequencing the most valuable type-strain genomes for metagenomic binning, comparative biology and taxonomic classification.</title>
        <authorList>
            <person name="Goeker M."/>
        </authorList>
    </citation>
    <scope>NUCLEOTIDE SEQUENCE [LARGE SCALE GENOMIC DNA]</scope>
    <source>
        <strain evidence="7 8">DSM 20705</strain>
    </source>
</reference>
<evidence type="ECO:0000256" key="4">
    <source>
        <dbReference type="ARBA" id="ARBA00022801"/>
    </source>
</evidence>
<comment type="caution">
    <text evidence="7">The sequence shown here is derived from an EMBL/GenBank/DDBJ whole genome shotgun (WGS) entry which is preliminary data.</text>
</comment>
<comment type="subcellular location">
    <subcellularLocation>
        <location evidence="6">Cytoplasm</location>
    </subcellularLocation>
</comment>
<dbReference type="NCBIfam" id="TIGR01280">
    <property type="entry name" value="xseB"/>
    <property type="match status" value="1"/>
</dbReference>
<dbReference type="InterPro" id="IPR003761">
    <property type="entry name" value="Exonuc_VII_S"/>
</dbReference>
<evidence type="ECO:0000256" key="3">
    <source>
        <dbReference type="ARBA" id="ARBA00022722"/>
    </source>
</evidence>
<comment type="catalytic activity">
    <reaction evidence="6">
        <text>Exonucleolytic cleavage in either 5'- to 3'- or 3'- to 5'-direction to yield nucleoside 5'-phosphates.</text>
        <dbReference type="EC" id="3.1.11.6"/>
    </reaction>
</comment>
<dbReference type="PANTHER" id="PTHR34137:SF1">
    <property type="entry name" value="EXODEOXYRIBONUCLEASE 7 SMALL SUBUNIT"/>
    <property type="match status" value="1"/>
</dbReference>
<dbReference type="Pfam" id="PF02609">
    <property type="entry name" value="Exonuc_VII_S"/>
    <property type="match status" value="1"/>
</dbReference>
<dbReference type="RefSeq" id="WP_034546961.1">
    <property type="nucleotide sequence ID" value="NZ_CP096650.1"/>
</dbReference>
<dbReference type="GO" id="GO:0006308">
    <property type="term" value="P:DNA catabolic process"/>
    <property type="evidence" value="ECO:0007669"/>
    <property type="project" value="UniProtKB-UniRule"/>
</dbReference>
<dbReference type="GO" id="GO:0005829">
    <property type="term" value="C:cytosol"/>
    <property type="evidence" value="ECO:0007669"/>
    <property type="project" value="TreeGrafter"/>
</dbReference>
<keyword evidence="2 6" id="KW-0963">Cytoplasm</keyword>
<dbReference type="Proteomes" id="UP000245793">
    <property type="component" value="Unassembled WGS sequence"/>
</dbReference>
<proteinExistence type="inferred from homology"/>
<dbReference type="SUPFAM" id="SSF116842">
    <property type="entry name" value="XseB-like"/>
    <property type="match status" value="1"/>
</dbReference>
<protein>
    <recommendedName>
        <fullName evidence="6">Exodeoxyribonuclease 7 small subunit</fullName>
        <ecNumber evidence="6">3.1.11.6</ecNumber>
    </recommendedName>
    <alternativeName>
        <fullName evidence="6">Exodeoxyribonuclease VII small subunit</fullName>
        <shortName evidence="6">Exonuclease VII small subunit</shortName>
    </alternativeName>
</protein>
<name>A0A2U1E2N1_9FIRM</name>